<evidence type="ECO:0000259" key="1">
    <source>
        <dbReference type="Pfam" id="PF05670"/>
    </source>
</evidence>
<reference evidence="2 3" key="1">
    <citation type="submission" date="2015-06" db="EMBL/GenBank/DDBJ databases">
        <title>Genome sequencing of Thermotogales isolates from hydrothermal vents.</title>
        <authorList>
            <person name="Haverkamp T.H."/>
            <person name="Kublanov I.V."/>
            <person name="Nesbo C.L."/>
        </authorList>
    </citation>
    <scope>NUCLEOTIDE SEQUENCE [LARGE SCALE GENOMIC DNA]</scope>
    <source>
        <strain evidence="3">ik275mar</strain>
    </source>
</reference>
<organism evidence="2 3">
    <name type="scientific">Thermosipho affectus</name>
    <dbReference type="NCBI Taxonomy" id="660294"/>
    <lineage>
        <taxon>Bacteria</taxon>
        <taxon>Thermotogati</taxon>
        <taxon>Thermotogota</taxon>
        <taxon>Thermotogae</taxon>
        <taxon>Thermotogales</taxon>
        <taxon>Fervidobacteriaceae</taxon>
        <taxon>Thermosipho</taxon>
    </lineage>
</organism>
<dbReference type="PANTHER" id="PTHR15239">
    <property type="entry name" value="NUCLEAR EXPORT MEDIATOR FACTOR NEMF"/>
    <property type="match status" value="1"/>
</dbReference>
<protein>
    <submittedName>
        <fullName evidence="2">Fibronectin-binding protein</fullName>
    </submittedName>
</protein>
<dbReference type="PANTHER" id="PTHR15239:SF6">
    <property type="entry name" value="RIBOSOME QUALITY CONTROL COMPLEX SUBUNIT NEMF"/>
    <property type="match status" value="1"/>
</dbReference>
<dbReference type="EMBL" id="LBFC01000003">
    <property type="protein sequence ID" value="ONN27944.1"/>
    <property type="molecule type" value="Genomic_DNA"/>
</dbReference>
<evidence type="ECO:0000313" key="2">
    <source>
        <dbReference type="EMBL" id="ONN27944.1"/>
    </source>
</evidence>
<keyword evidence="3" id="KW-1185">Reference proteome</keyword>
<evidence type="ECO:0000313" key="3">
    <source>
        <dbReference type="Proteomes" id="UP000242616"/>
    </source>
</evidence>
<accession>A0ABX3IJE1</accession>
<proteinExistence type="predicted"/>
<feature type="domain" description="NFACT RNA-binding" evidence="1">
    <location>
        <begin position="424"/>
        <end position="520"/>
    </location>
</feature>
<name>A0ABX3IJE1_9BACT</name>
<dbReference type="InterPro" id="IPR051608">
    <property type="entry name" value="RQC_Subunit_NEMF"/>
</dbReference>
<gene>
    <name evidence="2" type="ORF">XJ44_00785</name>
</gene>
<dbReference type="InterPro" id="IPR008532">
    <property type="entry name" value="NFACT_RNA-bd"/>
</dbReference>
<dbReference type="RefSeq" id="WP_077197751.1">
    <property type="nucleotide sequence ID" value="NZ_LBFC01000003.1"/>
</dbReference>
<dbReference type="Gene3D" id="2.30.310.10">
    <property type="entry name" value="ibrinogen binding protein from staphylococcus aureus domain"/>
    <property type="match status" value="1"/>
</dbReference>
<dbReference type="Pfam" id="PF05833">
    <property type="entry name" value="NFACT_N"/>
    <property type="match status" value="1"/>
</dbReference>
<sequence length="532" mass="63537">MPYDGFVMKRFVDYAKEKLLNAHIRNFYYKNNVVYISFHRFDLKVSLNPNFSYITFEKRNLPQDPKRHYFVEYLRSRLRGGIVVDVIDFQFERTLKLVVFKIDEVGEKHVYELYIDIMGKHSNIILVENGVILDSYKRIKNRYRTIYPGEEFIVYKSEKITPYEVEDESDVEMLYKRVQGFSKITVKELMFRMQNMSFNEALKSILNDFEKGYLFLYYENNMPVEISAFPLHHLQISKKRHCDKIEDAINVFFEFKEQKSVLFQMKKNLENIIVKRIIKIENALEKINKELEKTKNYDDYRKYGELLKAYYYEVPKGVDKVELVDWETQETVLVRLDKNKNAIENANFYFKRYNKLKVKVKGLMERKQYLEKELDYLYQLWYTLDEVNEFNELEDIRNEMENVGLVRSKKRKKMYKESKPIKIEYDGYVIYIGKNNKQNDMLVRDSKDEDIWLHVSGMPGAHVIIKYAGKKINQDVIEYAASLAAGYSKGKNSGKVPVDYTKAKNVRKTKGLKPGLVLYSNYKTLFVEPRRL</sequence>
<comment type="caution">
    <text evidence="2">The sequence shown here is derived from an EMBL/GenBank/DDBJ whole genome shotgun (WGS) entry which is preliminary data.</text>
</comment>
<dbReference type="Pfam" id="PF05670">
    <property type="entry name" value="NFACT-R_1"/>
    <property type="match status" value="1"/>
</dbReference>
<dbReference type="Proteomes" id="UP000242616">
    <property type="component" value="Unassembled WGS sequence"/>
</dbReference>